<feature type="transmembrane region" description="Helical" evidence="1">
    <location>
        <begin position="219"/>
        <end position="249"/>
    </location>
</feature>
<feature type="transmembrane region" description="Helical" evidence="1">
    <location>
        <begin position="55"/>
        <end position="81"/>
    </location>
</feature>
<feature type="transmembrane region" description="Helical" evidence="1">
    <location>
        <begin position="360"/>
        <end position="381"/>
    </location>
</feature>
<keyword evidence="1" id="KW-1133">Transmembrane helix</keyword>
<feature type="transmembrane region" description="Helical" evidence="1">
    <location>
        <begin position="387"/>
        <end position="413"/>
    </location>
</feature>
<reference evidence="2 3" key="1">
    <citation type="submission" date="2016-10" db="EMBL/GenBank/DDBJ databases">
        <authorList>
            <person name="de Groot N.N."/>
        </authorList>
    </citation>
    <scope>NUCLEOTIDE SEQUENCE [LARGE SCALE GENOMIC DNA]</scope>
    <source>
        <strain evidence="2 3">MON 2.2</strain>
    </source>
</reference>
<proteinExistence type="predicted"/>
<organism evidence="2 3">
    <name type="scientific">Auraticoccus monumenti</name>
    <dbReference type="NCBI Taxonomy" id="675864"/>
    <lineage>
        <taxon>Bacteria</taxon>
        <taxon>Bacillati</taxon>
        <taxon>Actinomycetota</taxon>
        <taxon>Actinomycetes</taxon>
        <taxon>Propionibacteriales</taxon>
        <taxon>Propionibacteriaceae</taxon>
        <taxon>Auraticoccus</taxon>
    </lineage>
</organism>
<keyword evidence="3" id="KW-1185">Reference proteome</keyword>
<keyword evidence="1" id="KW-0472">Membrane</keyword>
<keyword evidence="1" id="KW-0812">Transmembrane</keyword>
<evidence type="ECO:0000256" key="1">
    <source>
        <dbReference type="SAM" id="Phobius"/>
    </source>
</evidence>
<feature type="transmembrane region" description="Helical" evidence="1">
    <location>
        <begin position="160"/>
        <end position="184"/>
    </location>
</feature>
<feature type="transmembrane region" description="Helical" evidence="1">
    <location>
        <begin position="21"/>
        <end position="43"/>
    </location>
</feature>
<evidence type="ECO:0000313" key="2">
    <source>
        <dbReference type="EMBL" id="SDD80960.1"/>
    </source>
</evidence>
<feature type="transmembrane region" description="Helical" evidence="1">
    <location>
        <begin position="196"/>
        <end position="213"/>
    </location>
</feature>
<dbReference type="STRING" id="675864.SAMN04489747_1789"/>
<dbReference type="AlphaFoldDB" id="A0A1G6XS43"/>
<dbReference type="EMBL" id="LT629688">
    <property type="protein sequence ID" value="SDD80960.1"/>
    <property type="molecule type" value="Genomic_DNA"/>
</dbReference>
<feature type="transmembrane region" description="Helical" evidence="1">
    <location>
        <begin position="119"/>
        <end position="140"/>
    </location>
</feature>
<dbReference type="RefSeq" id="WP_090592513.1">
    <property type="nucleotide sequence ID" value="NZ_LT629688.1"/>
</dbReference>
<dbReference type="OrthoDB" id="5118998at2"/>
<evidence type="ECO:0000313" key="3">
    <source>
        <dbReference type="Proteomes" id="UP000198546"/>
    </source>
</evidence>
<protein>
    <recommendedName>
        <fullName evidence="4">FtsX-like permease family protein</fullName>
    </recommendedName>
</protein>
<feature type="transmembrane region" description="Helical" evidence="1">
    <location>
        <begin position="270"/>
        <end position="294"/>
    </location>
</feature>
<gene>
    <name evidence="2" type="ORF">SAMN04489747_1789</name>
</gene>
<evidence type="ECO:0008006" key="4">
    <source>
        <dbReference type="Google" id="ProtNLM"/>
    </source>
</evidence>
<dbReference type="Proteomes" id="UP000198546">
    <property type="component" value="Chromosome i"/>
</dbReference>
<accession>A0A1G6XS43</accession>
<name>A0A1G6XS43_9ACTN</name>
<sequence>MTRLWWQLTRHQPDHRLTTALSVLAFAVATGALLTVLGGLGAFEGRFSAAPSDHLGSYVLLAQTATVILAVPALTLGAAAARLSMARRNERMAALRLAGATNAQVAQLTLLDTLAQATAGALGGVLLYLLALPFVAMITFQGRTFAWSELWVGPGTLAGTALAVLVLAAGSALLSLVAVTTSPLGVTNRVTPRRLSVLRVVLAVVALLAWTAVSQQPSITAILVVLGICFATLGVVAPFVLGVVGRLTARSARSVETLLAARRLVDDPRGAWRTVAGVSLATFVAGLMSVAPGIGPEDELAVDIATGSVLTLVIAAVLAAVSAGVTQASRAVDQQPVHDRLQMAGTDLVVLRRARLRETLLPLLTSVGLAGGAAVLMVLPFGPELLVSSWAGVATFAGGVVLAVGLVLLAVAATQPLVRPLARDLG</sequence>
<feature type="transmembrane region" description="Helical" evidence="1">
    <location>
        <begin position="300"/>
        <end position="321"/>
    </location>
</feature>